<dbReference type="Pfam" id="PF00067">
    <property type="entry name" value="p450"/>
    <property type="match status" value="1"/>
</dbReference>
<organism evidence="9 10">
    <name type="scientific">Saccharothrix australiensis</name>
    <dbReference type="NCBI Taxonomy" id="2072"/>
    <lineage>
        <taxon>Bacteria</taxon>
        <taxon>Bacillati</taxon>
        <taxon>Actinomycetota</taxon>
        <taxon>Actinomycetes</taxon>
        <taxon>Pseudonocardiales</taxon>
        <taxon>Pseudonocardiaceae</taxon>
        <taxon>Saccharothrix</taxon>
    </lineage>
</organism>
<comment type="caution">
    <text evidence="9">The sequence shown here is derived from an EMBL/GenBank/DDBJ whole genome shotgun (WGS) entry which is preliminary data.</text>
</comment>
<evidence type="ECO:0000256" key="7">
    <source>
        <dbReference type="RuleBase" id="RU000461"/>
    </source>
</evidence>
<keyword evidence="10" id="KW-1185">Reference proteome</keyword>
<dbReference type="PANTHER" id="PTHR46696:SF1">
    <property type="entry name" value="CYTOCHROME P450 YJIB-RELATED"/>
    <property type="match status" value="1"/>
</dbReference>
<evidence type="ECO:0000256" key="1">
    <source>
        <dbReference type="ARBA" id="ARBA00010617"/>
    </source>
</evidence>
<dbReference type="InterPro" id="IPR002397">
    <property type="entry name" value="Cyt_P450_B"/>
</dbReference>
<evidence type="ECO:0000256" key="4">
    <source>
        <dbReference type="ARBA" id="ARBA00023002"/>
    </source>
</evidence>
<feature type="region of interest" description="Disordered" evidence="8">
    <location>
        <begin position="1"/>
        <end position="26"/>
    </location>
</feature>
<gene>
    <name evidence="9" type="ORF">C8E97_4852</name>
</gene>
<name>A0A495W673_9PSEU</name>
<dbReference type="InterPro" id="IPR036396">
    <property type="entry name" value="Cyt_P450_sf"/>
</dbReference>
<evidence type="ECO:0000256" key="2">
    <source>
        <dbReference type="ARBA" id="ARBA00022617"/>
    </source>
</evidence>
<keyword evidence="6 7" id="KW-0503">Monooxygenase</keyword>
<keyword evidence="4 7" id="KW-0560">Oxidoreductase</keyword>
<dbReference type="CDD" id="cd11030">
    <property type="entry name" value="CYP105-like"/>
    <property type="match status" value="1"/>
</dbReference>
<dbReference type="FunFam" id="1.10.630.10:FF:000018">
    <property type="entry name" value="Cytochrome P450 monooxygenase"/>
    <property type="match status" value="1"/>
</dbReference>
<dbReference type="PROSITE" id="PS00086">
    <property type="entry name" value="CYTOCHROME_P450"/>
    <property type="match status" value="1"/>
</dbReference>
<dbReference type="AlphaFoldDB" id="A0A495W673"/>
<dbReference type="SUPFAM" id="SSF48264">
    <property type="entry name" value="Cytochrome P450"/>
    <property type="match status" value="1"/>
</dbReference>
<evidence type="ECO:0000256" key="8">
    <source>
        <dbReference type="SAM" id="MobiDB-lite"/>
    </source>
</evidence>
<dbReference type="Proteomes" id="UP000282084">
    <property type="component" value="Unassembled WGS sequence"/>
</dbReference>
<dbReference type="InterPro" id="IPR017972">
    <property type="entry name" value="Cyt_P450_CS"/>
</dbReference>
<comment type="similarity">
    <text evidence="1 7">Belongs to the cytochrome P450 family.</text>
</comment>
<feature type="compositionally biased region" description="Basic and acidic residues" evidence="8">
    <location>
        <begin position="8"/>
        <end position="19"/>
    </location>
</feature>
<dbReference type="InterPro" id="IPR001128">
    <property type="entry name" value="Cyt_P450"/>
</dbReference>
<evidence type="ECO:0000256" key="5">
    <source>
        <dbReference type="ARBA" id="ARBA00023004"/>
    </source>
</evidence>
<evidence type="ECO:0000256" key="3">
    <source>
        <dbReference type="ARBA" id="ARBA00022723"/>
    </source>
</evidence>
<dbReference type="PRINTS" id="PR00385">
    <property type="entry name" value="P450"/>
</dbReference>
<evidence type="ECO:0000256" key="6">
    <source>
        <dbReference type="ARBA" id="ARBA00023033"/>
    </source>
</evidence>
<keyword evidence="2 7" id="KW-0349">Heme</keyword>
<keyword evidence="3 7" id="KW-0479">Metal-binding</keyword>
<dbReference type="Gene3D" id="1.10.630.10">
    <property type="entry name" value="Cytochrome P450"/>
    <property type="match status" value="1"/>
</dbReference>
<keyword evidence="5 7" id="KW-0408">Iron</keyword>
<dbReference type="PANTHER" id="PTHR46696">
    <property type="entry name" value="P450, PUTATIVE (EUROFUNG)-RELATED"/>
    <property type="match status" value="1"/>
</dbReference>
<dbReference type="GO" id="GO:0004497">
    <property type="term" value="F:monooxygenase activity"/>
    <property type="evidence" value="ECO:0007669"/>
    <property type="project" value="UniProtKB-KW"/>
</dbReference>
<dbReference type="GO" id="GO:0016705">
    <property type="term" value="F:oxidoreductase activity, acting on paired donors, with incorporation or reduction of molecular oxygen"/>
    <property type="evidence" value="ECO:0007669"/>
    <property type="project" value="InterPro"/>
</dbReference>
<sequence>MTSATVSENREGHGDREDAGPGEARMTLRLPKEYTARKPGLPFDPAAGQAELGAQGPVHRIELADGEPAWLITGHAEARAVLADPRMSSDRFRSERAMSKLPPKLRKMLTEQDVRAGNFLTMDPPEHTRYRKLLTGQFTVRRMRQLEPRIHEIVTDHLDRMIAAGTKADLVQAFALPVPSLVICELLGVEYDDRDEFQERSATLLRLDTPTDDLVRASEELRAFMLDLVRAKRAKPTDDLLSGLIEAAPDLTDAELVGISTLLLIAGHETTANMLALGTFALLEHPAELAKLQADPALIDSAVEELLRYLSIVHIGPVRTTLEEVEIAGVTIPFDSTVLVSVPMANRDPRNFDAPGVLDVARPRPSHLAFGHGVHQCLGQQLARVEMTVGFAELLRRLPGLRLDLPPSEVPLRSDMLVYGVHRLPVAWDA</sequence>
<evidence type="ECO:0000313" key="10">
    <source>
        <dbReference type="Proteomes" id="UP000282084"/>
    </source>
</evidence>
<dbReference type="GO" id="GO:0005506">
    <property type="term" value="F:iron ion binding"/>
    <property type="evidence" value="ECO:0007669"/>
    <property type="project" value="InterPro"/>
</dbReference>
<proteinExistence type="inferred from homology"/>
<dbReference type="PRINTS" id="PR00359">
    <property type="entry name" value="BP450"/>
</dbReference>
<accession>A0A495W673</accession>
<dbReference type="GO" id="GO:0020037">
    <property type="term" value="F:heme binding"/>
    <property type="evidence" value="ECO:0007669"/>
    <property type="project" value="InterPro"/>
</dbReference>
<evidence type="ECO:0000313" key="9">
    <source>
        <dbReference type="EMBL" id="RKT56163.1"/>
    </source>
</evidence>
<reference evidence="9 10" key="1">
    <citation type="submission" date="2018-10" db="EMBL/GenBank/DDBJ databases">
        <title>Sequencing the genomes of 1000 actinobacteria strains.</title>
        <authorList>
            <person name="Klenk H.-P."/>
        </authorList>
    </citation>
    <scope>NUCLEOTIDE SEQUENCE [LARGE SCALE GENOMIC DNA]</scope>
    <source>
        <strain evidence="9 10">DSM 43800</strain>
    </source>
</reference>
<protein>
    <submittedName>
        <fullName evidence="9">Cytochrome P450</fullName>
    </submittedName>
</protein>
<dbReference type="EMBL" id="RBXO01000001">
    <property type="protein sequence ID" value="RKT56163.1"/>
    <property type="molecule type" value="Genomic_DNA"/>
</dbReference>